<keyword evidence="2" id="KW-1185">Reference proteome</keyword>
<sequence>MATSDALQRPDYSAKMLNLLLQVKYQNDEILSLLKTPLSTSLLTRKLPEDIPASYCATFGGKELVSKVNIILKYMLSNEVAAEFSFLGTRNGKRPFFNLALRSVIISAISFTLDANVTDIDNCIKVWLKHAPRRFMAAESKSETI</sequence>
<evidence type="ECO:0000313" key="2">
    <source>
        <dbReference type="Proteomes" id="UP000019118"/>
    </source>
</evidence>
<dbReference type="AlphaFoldDB" id="A0AAR5PCJ6"/>
<accession>A0AAR5PCJ6</accession>
<evidence type="ECO:0000313" key="1">
    <source>
        <dbReference type="EnsemblMetazoa" id="XP_019758416.1"/>
    </source>
</evidence>
<dbReference type="Proteomes" id="UP000019118">
    <property type="component" value="Unassembled WGS sequence"/>
</dbReference>
<proteinExistence type="predicted"/>
<name>A0AAR5PCJ6_DENPD</name>
<reference evidence="1" key="2">
    <citation type="submission" date="2024-08" db="UniProtKB">
        <authorList>
            <consortium name="EnsemblMetazoa"/>
        </authorList>
    </citation>
    <scope>IDENTIFICATION</scope>
</reference>
<dbReference type="EnsemblMetazoa" id="XM_019902857.1">
    <property type="protein sequence ID" value="XP_019758416.1"/>
    <property type="gene ID" value="LOC109536582"/>
</dbReference>
<protein>
    <recommendedName>
        <fullName evidence="3">DUF4806 domain-containing protein</fullName>
    </recommendedName>
</protein>
<reference evidence="2" key="1">
    <citation type="journal article" date="2013" name="Genome Biol.">
        <title>Draft genome of the mountain pine beetle, Dendroctonus ponderosae Hopkins, a major forest pest.</title>
        <authorList>
            <person name="Keeling C.I."/>
            <person name="Yuen M.M."/>
            <person name="Liao N.Y."/>
            <person name="Docking T.R."/>
            <person name="Chan S.K."/>
            <person name="Taylor G.A."/>
            <person name="Palmquist D.L."/>
            <person name="Jackman S.D."/>
            <person name="Nguyen A."/>
            <person name="Li M."/>
            <person name="Henderson H."/>
            <person name="Janes J.K."/>
            <person name="Zhao Y."/>
            <person name="Pandoh P."/>
            <person name="Moore R."/>
            <person name="Sperling F.A."/>
            <person name="Huber D.P."/>
            <person name="Birol I."/>
            <person name="Jones S.J."/>
            <person name="Bohlmann J."/>
        </authorList>
    </citation>
    <scope>NUCLEOTIDE SEQUENCE</scope>
</reference>
<organism evidence="1 2">
    <name type="scientific">Dendroctonus ponderosae</name>
    <name type="common">Mountain pine beetle</name>
    <dbReference type="NCBI Taxonomy" id="77166"/>
    <lineage>
        <taxon>Eukaryota</taxon>
        <taxon>Metazoa</taxon>
        <taxon>Ecdysozoa</taxon>
        <taxon>Arthropoda</taxon>
        <taxon>Hexapoda</taxon>
        <taxon>Insecta</taxon>
        <taxon>Pterygota</taxon>
        <taxon>Neoptera</taxon>
        <taxon>Endopterygota</taxon>
        <taxon>Coleoptera</taxon>
        <taxon>Polyphaga</taxon>
        <taxon>Cucujiformia</taxon>
        <taxon>Curculionidae</taxon>
        <taxon>Scolytinae</taxon>
        <taxon>Dendroctonus</taxon>
    </lineage>
</organism>
<evidence type="ECO:0008006" key="3">
    <source>
        <dbReference type="Google" id="ProtNLM"/>
    </source>
</evidence>
<gene>
    <name evidence="1" type="primary">109536582</name>
</gene>